<keyword evidence="1" id="KW-0812">Transmembrane</keyword>
<keyword evidence="1" id="KW-1133">Transmembrane helix</keyword>
<proteinExistence type="predicted"/>
<dbReference type="AlphaFoldDB" id="A0A1A8FW78"/>
<gene>
    <name evidence="2" type="primary">Nfu_g_1_006371</name>
</gene>
<name>A0A1A8FW78_9TELE</name>
<dbReference type="EMBL" id="HAEB01016591">
    <property type="protein sequence ID" value="SBQ63118.1"/>
    <property type="molecule type" value="Transcribed_RNA"/>
</dbReference>
<feature type="non-terminal residue" evidence="2">
    <location>
        <position position="40"/>
    </location>
</feature>
<keyword evidence="1" id="KW-0472">Membrane</keyword>
<organism evidence="2">
    <name type="scientific">Nothobranchius korthausae</name>
    <dbReference type="NCBI Taxonomy" id="1143690"/>
    <lineage>
        <taxon>Eukaryota</taxon>
        <taxon>Metazoa</taxon>
        <taxon>Chordata</taxon>
        <taxon>Craniata</taxon>
        <taxon>Vertebrata</taxon>
        <taxon>Euteleostomi</taxon>
        <taxon>Actinopterygii</taxon>
        <taxon>Neopterygii</taxon>
        <taxon>Teleostei</taxon>
        <taxon>Neoteleostei</taxon>
        <taxon>Acanthomorphata</taxon>
        <taxon>Ovalentaria</taxon>
        <taxon>Atherinomorphae</taxon>
        <taxon>Cyprinodontiformes</taxon>
        <taxon>Nothobranchiidae</taxon>
        <taxon>Nothobranchius</taxon>
    </lineage>
</organism>
<evidence type="ECO:0000256" key="1">
    <source>
        <dbReference type="SAM" id="Phobius"/>
    </source>
</evidence>
<feature type="transmembrane region" description="Helical" evidence="1">
    <location>
        <begin position="17"/>
        <end position="36"/>
    </location>
</feature>
<protein>
    <submittedName>
        <fullName evidence="2">Uncharacterized protein</fullName>
    </submittedName>
</protein>
<reference evidence="2" key="1">
    <citation type="submission" date="2016-05" db="EMBL/GenBank/DDBJ databases">
        <authorList>
            <person name="Lavstsen T."/>
            <person name="Jespersen J.S."/>
        </authorList>
    </citation>
    <scope>NUCLEOTIDE SEQUENCE</scope>
    <source>
        <tissue evidence="2">Brain</tissue>
    </source>
</reference>
<sequence length="40" mass="4932">TSLRNAKYHKNNNENHFRLYFSLFFVLVLLTVYMLLPPMW</sequence>
<feature type="non-terminal residue" evidence="2">
    <location>
        <position position="1"/>
    </location>
</feature>
<accession>A0A1A8FW78</accession>
<evidence type="ECO:0000313" key="2">
    <source>
        <dbReference type="EMBL" id="SBQ63118.1"/>
    </source>
</evidence>
<reference evidence="2" key="2">
    <citation type="submission" date="2016-06" db="EMBL/GenBank/DDBJ databases">
        <title>The genome of a short-lived fish provides insights into sex chromosome evolution and the genetic control of aging.</title>
        <authorList>
            <person name="Reichwald K."/>
            <person name="Felder M."/>
            <person name="Petzold A."/>
            <person name="Koch P."/>
            <person name="Groth M."/>
            <person name="Platzer M."/>
        </authorList>
    </citation>
    <scope>NUCLEOTIDE SEQUENCE</scope>
    <source>
        <tissue evidence="2">Brain</tissue>
    </source>
</reference>